<reference evidence="1 2" key="2">
    <citation type="journal article" date="2010" name="Stand. Genomic Sci.">
        <title>Complete genome sequence of Syntrophothermus lipocalidus type strain (TGB-C1).</title>
        <authorList>
            <person name="Djao O.D."/>
            <person name="Zhang X."/>
            <person name="Lucas S."/>
            <person name="Lapidus A."/>
            <person name="Del Rio T.G."/>
            <person name="Nolan M."/>
            <person name="Tice H."/>
            <person name="Cheng J.F."/>
            <person name="Han C."/>
            <person name="Tapia R."/>
            <person name="Goodwin L."/>
            <person name="Pitluck S."/>
            <person name="Liolios K."/>
            <person name="Ivanova N."/>
            <person name="Mavromatis K."/>
            <person name="Mikhailova N."/>
            <person name="Ovchinnikova G."/>
            <person name="Pati A."/>
            <person name="Brambilla E."/>
            <person name="Chen A."/>
            <person name="Palaniappan K."/>
            <person name="Land M."/>
            <person name="Hauser L."/>
            <person name="Chang Y.J."/>
            <person name="Jeffries C.D."/>
            <person name="Rohde M."/>
            <person name="Sikorski J."/>
            <person name="Spring S."/>
            <person name="Goker M."/>
            <person name="Detter J.C."/>
            <person name="Woyke T."/>
            <person name="Bristow J."/>
            <person name="Eisen J.A."/>
            <person name="Markowitz V."/>
            <person name="Hugenholtz P."/>
            <person name="Kyrpides N.C."/>
            <person name="Klenk H.P."/>
        </authorList>
    </citation>
    <scope>NUCLEOTIDE SEQUENCE [LARGE SCALE GENOMIC DNA]</scope>
    <source>
        <strain evidence="2">DSM 12680 / TGB-C1</strain>
    </source>
</reference>
<sequence length="87" mass="10171">MVIVIKGWRRKMVNLAKILVVILAFAVLVPQIMAFLGDHRPVFFGWTKDETPTGNPMRVENNPKTKFTEVVDQFVVKLQDFYYQEKE</sequence>
<name>D7CKP1_SYNLT</name>
<dbReference type="Proteomes" id="UP000000378">
    <property type="component" value="Chromosome"/>
</dbReference>
<dbReference type="KEGG" id="slp:Slip_0492"/>
<evidence type="ECO:0000313" key="1">
    <source>
        <dbReference type="EMBL" id="ADI01276.1"/>
    </source>
</evidence>
<dbReference type="OrthoDB" id="2087612at2"/>
<dbReference type="AlphaFoldDB" id="D7CKP1"/>
<gene>
    <name evidence="1" type="ordered locus">Slip_0492</name>
</gene>
<accession>D7CKP1</accession>
<proteinExistence type="predicted"/>
<reference evidence="2" key="1">
    <citation type="journal article" date="2010" name="Stand. Genomic Sci.">
        <title>Complete genome sequence of Syntrophothermus lipocalidus type strain (TGB-C1T).</title>
        <authorList>
            <consortium name="US DOE Joint Genome Institute (JGI-PGF)"/>
            <person name="Djao O."/>
            <person name="Zhang X."/>
            <person name="Lucas S."/>
            <person name="Lapidus A."/>
            <person name="Glavina Del Rio T."/>
            <person name="Nolan M."/>
            <person name="Tice H."/>
            <person name="Cheng J."/>
            <person name="Han C."/>
            <person name="Tapia R."/>
            <person name="Goodwin L."/>
            <person name="Pitluck S."/>
            <person name="Liolios K."/>
            <person name="Ivanova N."/>
            <person name="Mavromatis K."/>
            <person name="Mikhailova N."/>
            <person name="Ovchinnikova G."/>
            <person name="Pati A."/>
            <person name="Brambilla E."/>
            <person name="Chen A."/>
            <person name="Palaniappan K."/>
            <person name="Land M."/>
            <person name="Hauser L."/>
            <person name="Chang Y."/>
            <person name="Jeffries C."/>
            <person name="Rohde M."/>
            <person name="Sikorski J."/>
            <person name="Spring S."/>
            <person name="Goker M."/>
            <person name="Detter J."/>
            <person name="Woyke T."/>
            <person name="Bristow J."/>
            <person name="Eisen J."/>
            <person name="Markowitz V."/>
            <person name="Hugenholtz P."/>
            <person name="Kyrpides N."/>
            <person name="Klenk H."/>
        </authorList>
    </citation>
    <scope>NUCLEOTIDE SEQUENCE [LARGE SCALE GENOMIC DNA]</scope>
    <source>
        <strain evidence="2">DSM 12680 / TGB-C1</strain>
    </source>
</reference>
<dbReference type="HOGENOM" id="CLU_2482200_0_0_9"/>
<keyword evidence="2" id="KW-1185">Reference proteome</keyword>
<dbReference type="STRING" id="643648.Slip_0492"/>
<evidence type="ECO:0000313" key="2">
    <source>
        <dbReference type="Proteomes" id="UP000000378"/>
    </source>
</evidence>
<organism evidence="1 2">
    <name type="scientific">Syntrophothermus lipocalidus (strain DSM 12680 / TGB-C1)</name>
    <dbReference type="NCBI Taxonomy" id="643648"/>
    <lineage>
        <taxon>Bacteria</taxon>
        <taxon>Bacillati</taxon>
        <taxon>Bacillota</taxon>
        <taxon>Clostridia</taxon>
        <taxon>Eubacteriales</taxon>
        <taxon>Syntrophomonadaceae</taxon>
        <taxon>Syntrophothermus</taxon>
    </lineage>
</organism>
<dbReference type="RefSeq" id="WP_013174678.1">
    <property type="nucleotide sequence ID" value="NC_014220.1"/>
</dbReference>
<protein>
    <submittedName>
        <fullName evidence="1">Uncharacterized protein</fullName>
    </submittedName>
</protein>
<dbReference type="EMBL" id="CP002048">
    <property type="protein sequence ID" value="ADI01276.1"/>
    <property type="molecule type" value="Genomic_DNA"/>
</dbReference>
<dbReference type="eggNOG" id="ENOG50324J3">
    <property type="taxonomic scope" value="Bacteria"/>
</dbReference>